<evidence type="ECO:0000259" key="1">
    <source>
        <dbReference type="Pfam" id="PF02540"/>
    </source>
</evidence>
<proteinExistence type="predicted"/>
<dbReference type="SUPFAM" id="SSF52402">
    <property type="entry name" value="Adenine nucleotide alpha hydrolases-like"/>
    <property type="match status" value="1"/>
</dbReference>
<dbReference type="CDD" id="cd01990">
    <property type="entry name" value="LarE-like"/>
    <property type="match status" value="1"/>
</dbReference>
<dbReference type="InterPro" id="IPR052188">
    <property type="entry name" value="Ni-pincer_cofactor_biosynth"/>
</dbReference>
<dbReference type="GO" id="GO:0016783">
    <property type="term" value="F:sulfurtransferase activity"/>
    <property type="evidence" value="ECO:0007669"/>
    <property type="project" value="InterPro"/>
</dbReference>
<dbReference type="Proteomes" id="UP000794436">
    <property type="component" value="Unassembled WGS sequence"/>
</dbReference>
<dbReference type="InterPro" id="IPR022310">
    <property type="entry name" value="NAD/GMP_synthase"/>
</dbReference>
<accession>A0A8K1CR86</accession>
<dbReference type="Gene3D" id="3.40.50.620">
    <property type="entry name" value="HUPs"/>
    <property type="match status" value="1"/>
</dbReference>
<dbReference type="GO" id="GO:0006163">
    <property type="term" value="P:purine nucleotide metabolic process"/>
    <property type="evidence" value="ECO:0007669"/>
    <property type="project" value="UniProtKB-ARBA"/>
</dbReference>
<dbReference type="AlphaFoldDB" id="A0A8K1CR86"/>
<sequence length="301" mass="33119">MLKARVDGLMRAIAAQGALSRRPHAINNVAAYSGGVDSTLAAALVHRVFPESSAACLGVSPSLSQHQYAQAVEVARAIGLPLWECETTEGEHEKYVENQGQSCYYCKTNLYETIRQVTEYAVKQFEGGDREDGDERLVIYNGTNKDDLKDQTRVGLIAAKEFQVVSPLADLTKTEVREMAKYLGLPNWNAAASPCLRSRLEFGIDATKEHLKRVEEAERFVRTALSLAHDVSMRVRFLAGNRAAVELDDEGISRVTGQEEAIMTELERLGFTSVGIRAFRSGSLSGYVPVEHSPAARVQSR</sequence>
<reference evidence="2" key="1">
    <citation type="submission" date="2019-03" db="EMBL/GenBank/DDBJ databases">
        <title>Long read genome sequence of the mycoparasitic Pythium oligandrum ATCC 38472 isolated from sugarbeet rhizosphere.</title>
        <authorList>
            <person name="Gaulin E."/>
        </authorList>
    </citation>
    <scope>NUCLEOTIDE SEQUENCE</scope>
    <source>
        <strain evidence="2">ATCC 38472_TT</strain>
    </source>
</reference>
<evidence type="ECO:0000313" key="3">
    <source>
        <dbReference type="Proteomes" id="UP000794436"/>
    </source>
</evidence>
<keyword evidence="3" id="KW-1185">Reference proteome</keyword>
<comment type="caution">
    <text evidence="2">The sequence shown here is derived from an EMBL/GenBank/DDBJ whole genome shotgun (WGS) entry which is preliminary data.</text>
</comment>
<name>A0A8K1CR86_PYTOL</name>
<protein>
    <recommendedName>
        <fullName evidence="1">NAD/GMP synthase domain-containing protein</fullName>
    </recommendedName>
</protein>
<feature type="domain" description="NAD/GMP synthase" evidence="1">
    <location>
        <begin position="29"/>
        <end position="187"/>
    </location>
</feature>
<dbReference type="PIRSF" id="PIRSF006661">
    <property type="entry name" value="PP-lp_UCP006661"/>
    <property type="match status" value="1"/>
</dbReference>
<dbReference type="PANTHER" id="PTHR43169">
    <property type="entry name" value="EXSB FAMILY PROTEIN"/>
    <property type="match status" value="1"/>
</dbReference>
<dbReference type="Pfam" id="PF02540">
    <property type="entry name" value="NAD_synthase"/>
    <property type="match status" value="1"/>
</dbReference>
<dbReference type="PANTHER" id="PTHR43169:SF2">
    <property type="entry name" value="NAD_GMP SYNTHASE DOMAIN-CONTAINING PROTEIN"/>
    <property type="match status" value="1"/>
</dbReference>
<dbReference type="InterPro" id="IPR005232">
    <property type="entry name" value="LarE"/>
</dbReference>
<dbReference type="EMBL" id="SPLM01000003">
    <property type="protein sequence ID" value="TMW68065.1"/>
    <property type="molecule type" value="Genomic_DNA"/>
</dbReference>
<dbReference type="InterPro" id="IPR014729">
    <property type="entry name" value="Rossmann-like_a/b/a_fold"/>
</dbReference>
<dbReference type="OrthoDB" id="42985at2759"/>
<organism evidence="2 3">
    <name type="scientific">Pythium oligandrum</name>
    <name type="common">Mycoparasitic fungus</name>
    <dbReference type="NCBI Taxonomy" id="41045"/>
    <lineage>
        <taxon>Eukaryota</taxon>
        <taxon>Sar</taxon>
        <taxon>Stramenopiles</taxon>
        <taxon>Oomycota</taxon>
        <taxon>Peronosporomycetes</taxon>
        <taxon>Pythiales</taxon>
        <taxon>Pythiaceae</taxon>
        <taxon>Pythium</taxon>
    </lineage>
</organism>
<evidence type="ECO:0000313" key="2">
    <source>
        <dbReference type="EMBL" id="TMW68065.1"/>
    </source>
</evidence>
<gene>
    <name evidence="2" type="ORF">Poli38472_007737</name>
</gene>